<evidence type="ECO:0000256" key="4">
    <source>
        <dbReference type="ARBA" id="ARBA00022597"/>
    </source>
</evidence>
<evidence type="ECO:0000256" key="8">
    <source>
        <dbReference type="SAM" id="Phobius"/>
    </source>
</evidence>
<dbReference type="EMBL" id="CAXAMM010002158">
    <property type="protein sequence ID" value="CAK8994988.1"/>
    <property type="molecule type" value="Genomic_DNA"/>
</dbReference>
<reference evidence="10 11" key="1">
    <citation type="submission" date="2024-02" db="EMBL/GenBank/DDBJ databases">
        <authorList>
            <person name="Chen Y."/>
            <person name="Shah S."/>
            <person name="Dougan E. K."/>
            <person name="Thang M."/>
            <person name="Chan C."/>
        </authorList>
    </citation>
    <scope>NUCLEOTIDE SEQUENCE [LARGE SCALE GENOMIC DNA]</scope>
</reference>
<keyword evidence="5 8" id="KW-0812">Transmembrane</keyword>
<dbReference type="InterPro" id="IPR036259">
    <property type="entry name" value="MFS_trans_sf"/>
</dbReference>
<dbReference type="InterPro" id="IPR000849">
    <property type="entry name" value="Sugar_P_transporter"/>
</dbReference>
<evidence type="ECO:0000256" key="3">
    <source>
        <dbReference type="ARBA" id="ARBA00022448"/>
    </source>
</evidence>
<proteinExistence type="inferred from homology"/>
<accession>A0ABP0HYP4</accession>
<comment type="subcellular location">
    <subcellularLocation>
        <location evidence="1">Membrane</location>
        <topology evidence="1">Multi-pass membrane protein</topology>
    </subcellularLocation>
</comment>
<protein>
    <submittedName>
        <fullName evidence="10">Sugar phosphate exchanger 3 (Solute carrier family 37 member 3)</fullName>
    </submittedName>
</protein>
<keyword evidence="3" id="KW-0813">Transport</keyword>
<keyword evidence="6 8" id="KW-1133">Transmembrane helix</keyword>
<dbReference type="PROSITE" id="PS50850">
    <property type="entry name" value="MFS"/>
    <property type="match status" value="1"/>
</dbReference>
<comment type="caution">
    <text evidence="10">The sequence shown here is derived from an EMBL/GenBank/DDBJ whole genome shotgun (WGS) entry which is preliminary data.</text>
</comment>
<dbReference type="InterPro" id="IPR020846">
    <property type="entry name" value="MFS_dom"/>
</dbReference>
<evidence type="ECO:0000313" key="10">
    <source>
        <dbReference type="EMBL" id="CAK8994988.1"/>
    </source>
</evidence>
<dbReference type="SUPFAM" id="SSF103473">
    <property type="entry name" value="MFS general substrate transporter"/>
    <property type="match status" value="1"/>
</dbReference>
<evidence type="ECO:0000256" key="2">
    <source>
        <dbReference type="ARBA" id="ARBA00009598"/>
    </source>
</evidence>
<feature type="transmembrane region" description="Helical" evidence="8">
    <location>
        <begin position="30"/>
        <end position="48"/>
    </location>
</feature>
<keyword evidence="11" id="KW-1185">Reference proteome</keyword>
<dbReference type="Proteomes" id="UP001642464">
    <property type="component" value="Unassembled WGS sequence"/>
</dbReference>
<evidence type="ECO:0000256" key="6">
    <source>
        <dbReference type="ARBA" id="ARBA00022989"/>
    </source>
</evidence>
<evidence type="ECO:0000256" key="7">
    <source>
        <dbReference type="ARBA" id="ARBA00023136"/>
    </source>
</evidence>
<keyword evidence="7 8" id="KW-0472">Membrane</keyword>
<name>A0ABP0HYP4_9DINO</name>
<dbReference type="PIRSF" id="PIRSF002808">
    <property type="entry name" value="Hexose_phosphate_transp"/>
    <property type="match status" value="1"/>
</dbReference>
<feature type="domain" description="Major facilitator superfamily (MFS) profile" evidence="9">
    <location>
        <begin position="28"/>
        <end position="454"/>
    </location>
</feature>
<feature type="transmembrane region" description="Helical" evidence="8">
    <location>
        <begin position="431"/>
        <end position="451"/>
    </location>
</feature>
<dbReference type="Pfam" id="PF07690">
    <property type="entry name" value="MFS_1"/>
    <property type="match status" value="1"/>
</dbReference>
<feature type="transmembrane region" description="Helical" evidence="8">
    <location>
        <begin position="194"/>
        <end position="218"/>
    </location>
</feature>
<feature type="transmembrane region" description="Helical" evidence="8">
    <location>
        <begin position="307"/>
        <end position="327"/>
    </location>
</feature>
<organism evidence="10 11">
    <name type="scientific">Durusdinium trenchii</name>
    <dbReference type="NCBI Taxonomy" id="1381693"/>
    <lineage>
        <taxon>Eukaryota</taxon>
        <taxon>Sar</taxon>
        <taxon>Alveolata</taxon>
        <taxon>Dinophyceae</taxon>
        <taxon>Suessiales</taxon>
        <taxon>Symbiodiniaceae</taxon>
        <taxon>Durusdinium</taxon>
    </lineage>
</organism>
<evidence type="ECO:0000256" key="1">
    <source>
        <dbReference type="ARBA" id="ARBA00004141"/>
    </source>
</evidence>
<dbReference type="PANTHER" id="PTHR43184">
    <property type="entry name" value="MAJOR FACILITATOR SUPERFAMILY TRANSPORTER 16, ISOFORM B"/>
    <property type="match status" value="1"/>
</dbReference>
<gene>
    <name evidence="10" type="ORF">SCF082_LOCUS4164</name>
</gene>
<dbReference type="PANTHER" id="PTHR43184:SF12">
    <property type="entry name" value="SUGAR PHOSPHATE EXCHANGER 3"/>
    <property type="match status" value="1"/>
</dbReference>
<feature type="transmembrane region" description="Helical" evidence="8">
    <location>
        <begin position="101"/>
        <end position="119"/>
    </location>
</feature>
<evidence type="ECO:0000313" key="11">
    <source>
        <dbReference type="Proteomes" id="UP001642464"/>
    </source>
</evidence>
<comment type="similarity">
    <text evidence="2">Belongs to the major facilitator superfamily. Organophosphate:Pi antiporter (OPA) (TC 2.A.1.4) family.</text>
</comment>
<dbReference type="Gene3D" id="1.20.1250.20">
    <property type="entry name" value="MFS general substrate transporter like domains"/>
    <property type="match status" value="2"/>
</dbReference>
<evidence type="ECO:0000259" key="9">
    <source>
        <dbReference type="PROSITE" id="PS50850"/>
    </source>
</evidence>
<dbReference type="InterPro" id="IPR011701">
    <property type="entry name" value="MFS"/>
</dbReference>
<feature type="transmembrane region" description="Helical" evidence="8">
    <location>
        <begin position="68"/>
        <end position="89"/>
    </location>
</feature>
<feature type="transmembrane region" description="Helical" evidence="8">
    <location>
        <begin position="267"/>
        <end position="287"/>
    </location>
</feature>
<keyword evidence="4" id="KW-0762">Sugar transport</keyword>
<sequence length="493" mass="53174">MLGKGIQDCIYGGPDQSEEERAKSSCTMDARMLLVAFLTFVTYMMYHAQRISFSAVASSLTEEAGFTATQLGVMSTGYMFAYAIGQFICGRFADTVRPKRALVWGMLCCALLPIIEGLMGASSCGGEGFCYSLWIFARIAEGLVQASGWTCTVAIMGNWFPQEGRGLIMGLWATNSNVGDIFGLHVSSAFLDSVAWYVILWVMAGFMILWTVVNMIFLRGAPPPFSLNWQYEEAASTKLAAVDQEISGSSANLCQILRVPGLLQYSFSYMFIKLVNYALFLWLPFYLSKGIGVDKSLASLMATRFDLGFIVGAILAGLASDVTTHWARMPMRSPVVSSFLLLSLIPMSVMRFSSDPEVIKWAIFCCGILQGGPADALTSAVSVDLGKHPSLQGARATSTVTGIIDGTGAVGAAVGQYMVGMLSDQFGWKSVFLFLLICLGAAFLLSLFRLFKELADVRAARKAEIGAVSANGLGDGIDCASESSEDSEDFQPC</sequence>
<evidence type="ECO:0000256" key="5">
    <source>
        <dbReference type="ARBA" id="ARBA00022692"/>
    </source>
</evidence>